<dbReference type="RefSeq" id="WP_055632502.1">
    <property type="nucleotide sequence ID" value="NZ_JBIRRP010000009.1"/>
</dbReference>
<dbReference type="Gene3D" id="3.20.20.100">
    <property type="entry name" value="NADP-dependent oxidoreductase domain"/>
    <property type="match status" value="1"/>
</dbReference>
<evidence type="ECO:0000313" key="4">
    <source>
        <dbReference type="Proteomes" id="UP000052982"/>
    </source>
</evidence>
<protein>
    <submittedName>
        <fullName evidence="3">Oxidoreductase</fullName>
    </submittedName>
</protein>
<proteinExistence type="predicted"/>
<evidence type="ECO:0000313" key="3">
    <source>
        <dbReference type="EMBL" id="KUN80034.1"/>
    </source>
</evidence>
<dbReference type="GO" id="GO:0005829">
    <property type="term" value="C:cytosol"/>
    <property type="evidence" value="ECO:0007669"/>
    <property type="project" value="UniProtKB-ARBA"/>
</dbReference>
<dbReference type="SUPFAM" id="SSF51430">
    <property type="entry name" value="NAD(P)-linked oxidoreductase"/>
    <property type="match status" value="1"/>
</dbReference>
<dbReference type="CDD" id="cd19087">
    <property type="entry name" value="AKR_AKR12A1_B1_C1"/>
    <property type="match status" value="1"/>
</dbReference>
<gene>
    <name evidence="3" type="ORF">AQJ64_26825</name>
</gene>
<evidence type="ECO:0000259" key="2">
    <source>
        <dbReference type="Pfam" id="PF00248"/>
    </source>
</evidence>
<dbReference type="InterPro" id="IPR050523">
    <property type="entry name" value="AKR_Detox_Biosynth"/>
</dbReference>
<keyword evidence="4" id="KW-1185">Reference proteome</keyword>
<dbReference type="OrthoDB" id="9768793at2"/>
<name>A0A101STQ1_9ACTN</name>
<dbReference type="GO" id="GO:0016491">
    <property type="term" value="F:oxidoreductase activity"/>
    <property type="evidence" value="ECO:0007669"/>
    <property type="project" value="UniProtKB-KW"/>
</dbReference>
<dbReference type="AlphaFoldDB" id="A0A101STQ1"/>
<accession>A0A101STQ1</accession>
<comment type="caution">
    <text evidence="3">The sequence shown here is derived from an EMBL/GenBank/DDBJ whole genome shotgun (WGS) entry which is preliminary data.</text>
</comment>
<dbReference type="InterPro" id="IPR036812">
    <property type="entry name" value="NAD(P)_OxRdtase_dom_sf"/>
</dbReference>
<reference evidence="3 4" key="1">
    <citation type="submission" date="2015-10" db="EMBL/GenBank/DDBJ databases">
        <title>Draft genome sequence of Streptomyces griseoruber DSM 40281, type strain for the species Streptomyces griseoruber.</title>
        <authorList>
            <person name="Ruckert C."/>
            <person name="Winkler A."/>
            <person name="Kalinowski J."/>
            <person name="Kampfer P."/>
            <person name="Glaeser S."/>
        </authorList>
    </citation>
    <scope>NUCLEOTIDE SEQUENCE [LARGE SCALE GENOMIC DNA]</scope>
    <source>
        <strain evidence="3 4">DSM 40281</strain>
    </source>
</reference>
<evidence type="ECO:0000256" key="1">
    <source>
        <dbReference type="ARBA" id="ARBA00023002"/>
    </source>
</evidence>
<dbReference type="FunFam" id="3.20.20.100:FF:000004">
    <property type="entry name" value="Oxidoreductase, aldo/keto reductase"/>
    <property type="match status" value="1"/>
</dbReference>
<dbReference type="InterPro" id="IPR023210">
    <property type="entry name" value="NADP_OxRdtase_dom"/>
</dbReference>
<keyword evidence="1" id="KW-0560">Oxidoreductase</keyword>
<dbReference type="PANTHER" id="PTHR43364:SF5">
    <property type="entry name" value="REDUCTASE"/>
    <property type="match status" value="1"/>
</dbReference>
<dbReference type="STRING" id="1943.AQJ64_26825"/>
<sequence>MKYTQLGRTGLKVSRLVLGTMNFGPQTDEADSHAIMDSALGAGINFFDTANVYGWGENKGRTETIIGNWFAKGGERRDKVVLATKVYGNMAADGEAWPNHDKLSAVNIRRAVDASLKRLKTDYIDLYQFHHIDRSTPFEEIWQAIDVLVQQGKILYAGSSNFPGYKIAQANETAARRGSFGLVSEQCLYNLAERRAEMEVIPAAQDYGLGVIPWSPLHGGLLGGVIKKEVEGGRRASGRAADTLADPTERARIQAYEDLLEKHGLEPGEAALAWLLTRPGVTGPIVGPRTAEQLDSAIRAVGLELSEDLLEGLDEIFPGPGPSPEAFAW</sequence>
<dbReference type="EMBL" id="LMWW01000045">
    <property type="protein sequence ID" value="KUN80034.1"/>
    <property type="molecule type" value="Genomic_DNA"/>
</dbReference>
<dbReference type="PANTHER" id="PTHR43364">
    <property type="entry name" value="NADH-SPECIFIC METHYLGLYOXAL REDUCTASE-RELATED"/>
    <property type="match status" value="1"/>
</dbReference>
<feature type="domain" description="NADP-dependent oxidoreductase" evidence="2">
    <location>
        <begin position="15"/>
        <end position="316"/>
    </location>
</feature>
<organism evidence="3 4">
    <name type="scientific">Streptomyces griseoruber</name>
    <dbReference type="NCBI Taxonomy" id="1943"/>
    <lineage>
        <taxon>Bacteria</taxon>
        <taxon>Bacillati</taxon>
        <taxon>Actinomycetota</taxon>
        <taxon>Actinomycetes</taxon>
        <taxon>Kitasatosporales</taxon>
        <taxon>Streptomycetaceae</taxon>
        <taxon>Streptomyces</taxon>
    </lineage>
</organism>
<dbReference type="Pfam" id="PF00248">
    <property type="entry name" value="Aldo_ket_red"/>
    <property type="match status" value="1"/>
</dbReference>
<dbReference type="Proteomes" id="UP000052982">
    <property type="component" value="Unassembled WGS sequence"/>
</dbReference>